<dbReference type="OrthoDB" id="4062651at2759"/>
<keyword evidence="10" id="KW-0472">Membrane</keyword>
<feature type="compositionally biased region" description="Polar residues" evidence="14">
    <location>
        <begin position="392"/>
        <end position="403"/>
    </location>
</feature>
<evidence type="ECO:0000256" key="3">
    <source>
        <dbReference type="ARBA" id="ARBA00012513"/>
    </source>
</evidence>
<dbReference type="FunFam" id="1.10.510.10:FF:000032">
    <property type="entry name" value="Serine/threonine-protein kinase PBS1"/>
    <property type="match status" value="1"/>
</dbReference>
<dbReference type="InterPro" id="IPR050823">
    <property type="entry name" value="Plant_Ser_Thr_Prot_Kinase"/>
</dbReference>
<dbReference type="SUPFAM" id="SSF56112">
    <property type="entry name" value="Protein kinase-like (PK-like)"/>
    <property type="match status" value="1"/>
</dbReference>
<keyword evidence="16" id="KW-1185">Reference proteome</keyword>
<dbReference type="InterPro" id="IPR001245">
    <property type="entry name" value="Ser-Thr/Tyr_kinase_cat_dom"/>
</dbReference>
<dbReference type="InterPro" id="IPR000719">
    <property type="entry name" value="Prot_kinase_dom"/>
</dbReference>
<dbReference type="FunFam" id="3.30.200.20:FF:000228">
    <property type="entry name" value="Serine/threonine-protein kinase BIK1"/>
    <property type="match status" value="1"/>
</dbReference>
<feature type="compositionally biased region" description="Low complexity" evidence="14">
    <location>
        <begin position="11"/>
        <end position="46"/>
    </location>
</feature>
<dbReference type="PANTHER" id="PTHR45621">
    <property type="entry name" value="OS01G0588500 PROTEIN-RELATED"/>
    <property type="match status" value="1"/>
</dbReference>
<feature type="region of interest" description="Disordered" evidence="14">
    <location>
        <begin position="369"/>
        <end position="403"/>
    </location>
</feature>
<keyword evidence="8 17" id="KW-0418">Kinase</keyword>
<evidence type="ECO:0000256" key="1">
    <source>
        <dbReference type="ARBA" id="ARBA00004236"/>
    </source>
</evidence>
<keyword evidence="4" id="KW-1003">Cell membrane</keyword>
<dbReference type="GO" id="GO:0004674">
    <property type="term" value="F:protein serine/threonine kinase activity"/>
    <property type="evidence" value="ECO:0007669"/>
    <property type="project" value="UniProtKB-KW"/>
</dbReference>
<feature type="binding site" evidence="12">
    <location>
        <position position="115"/>
    </location>
    <ligand>
        <name>ATP</name>
        <dbReference type="ChEBI" id="CHEBI:30616"/>
    </ligand>
</feature>
<keyword evidence="6" id="KW-0808">Transferase</keyword>
<evidence type="ECO:0000256" key="12">
    <source>
        <dbReference type="PROSITE-ProRule" id="PRU10141"/>
    </source>
</evidence>
<dbReference type="Gene3D" id="3.30.200.20">
    <property type="entry name" value="Phosphorylase Kinase, domain 1"/>
    <property type="match status" value="1"/>
</dbReference>
<dbReference type="PROSITE" id="PS00107">
    <property type="entry name" value="PROTEIN_KINASE_ATP"/>
    <property type="match status" value="1"/>
</dbReference>
<dbReference type="AlphaFoldDB" id="A0A9R0JYX4"/>
<evidence type="ECO:0000256" key="5">
    <source>
        <dbReference type="ARBA" id="ARBA00022527"/>
    </source>
</evidence>
<dbReference type="Pfam" id="PF07714">
    <property type="entry name" value="PK_Tyr_Ser-Thr"/>
    <property type="match status" value="1"/>
</dbReference>
<dbReference type="InterPro" id="IPR008271">
    <property type="entry name" value="Ser/Thr_kinase_AS"/>
</dbReference>
<evidence type="ECO:0000313" key="17">
    <source>
        <dbReference type="RefSeq" id="XP_021851535.1"/>
    </source>
</evidence>
<organism evidence="16 17">
    <name type="scientific">Spinacia oleracea</name>
    <name type="common">Spinach</name>
    <dbReference type="NCBI Taxonomy" id="3562"/>
    <lineage>
        <taxon>Eukaryota</taxon>
        <taxon>Viridiplantae</taxon>
        <taxon>Streptophyta</taxon>
        <taxon>Embryophyta</taxon>
        <taxon>Tracheophyta</taxon>
        <taxon>Spermatophyta</taxon>
        <taxon>Magnoliopsida</taxon>
        <taxon>eudicotyledons</taxon>
        <taxon>Gunneridae</taxon>
        <taxon>Pentapetalae</taxon>
        <taxon>Caryophyllales</taxon>
        <taxon>Chenopodiaceae</taxon>
        <taxon>Chenopodioideae</taxon>
        <taxon>Anserineae</taxon>
        <taxon>Spinacia</taxon>
    </lineage>
</organism>
<protein>
    <recommendedName>
        <fullName evidence="3">non-specific serine/threonine protein kinase</fullName>
        <ecNumber evidence="3">2.7.11.1</ecNumber>
    </recommendedName>
</protein>
<comment type="subcellular location">
    <subcellularLocation>
        <location evidence="1">Cell membrane</location>
    </subcellularLocation>
</comment>
<evidence type="ECO:0000256" key="4">
    <source>
        <dbReference type="ARBA" id="ARBA00022475"/>
    </source>
</evidence>
<evidence type="ECO:0000256" key="11">
    <source>
        <dbReference type="ARBA" id="ARBA00054261"/>
    </source>
</evidence>
<gene>
    <name evidence="17" type="primary">LOC110791087</name>
</gene>
<reference evidence="16" key="1">
    <citation type="journal article" date="2021" name="Nat. Commun.">
        <title>Genomic analyses provide insights into spinach domestication and the genetic basis of agronomic traits.</title>
        <authorList>
            <person name="Cai X."/>
            <person name="Sun X."/>
            <person name="Xu C."/>
            <person name="Sun H."/>
            <person name="Wang X."/>
            <person name="Ge C."/>
            <person name="Zhang Z."/>
            <person name="Wang Q."/>
            <person name="Fei Z."/>
            <person name="Jiao C."/>
            <person name="Wang Q."/>
        </authorList>
    </citation>
    <scope>NUCLEOTIDE SEQUENCE [LARGE SCALE GENOMIC DNA]</scope>
    <source>
        <strain evidence="16">cv. Varoflay</strain>
    </source>
</reference>
<keyword evidence="9 12" id="KW-0067">ATP-binding</keyword>
<dbReference type="InterPro" id="IPR017441">
    <property type="entry name" value="Protein_kinase_ATP_BS"/>
</dbReference>
<feature type="domain" description="Protein kinase" evidence="15">
    <location>
        <begin position="78"/>
        <end position="359"/>
    </location>
</feature>
<evidence type="ECO:0000256" key="14">
    <source>
        <dbReference type="SAM" id="MobiDB-lite"/>
    </source>
</evidence>
<dbReference type="PROSITE" id="PS00108">
    <property type="entry name" value="PROTEIN_KINASE_ST"/>
    <property type="match status" value="1"/>
</dbReference>
<keyword evidence="7 12" id="KW-0547">Nucleotide-binding</keyword>
<feature type="region of interest" description="Disordered" evidence="14">
    <location>
        <begin position="1"/>
        <end position="61"/>
    </location>
</feature>
<dbReference type="RefSeq" id="XP_021851535.1">
    <property type="nucleotide sequence ID" value="XM_021995843.2"/>
</dbReference>
<dbReference type="Proteomes" id="UP000813463">
    <property type="component" value="Chromosome 4"/>
</dbReference>
<dbReference type="GO" id="GO:0005886">
    <property type="term" value="C:plasma membrane"/>
    <property type="evidence" value="ECO:0007669"/>
    <property type="project" value="UniProtKB-SubCell"/>
</dbReference>
<dbReference type="GO" id="GO:0005524">
    <property type="term" value="F:ATP binding"/>
    <property type="evidence" value="ECO:0007669"/>
    <property type="project" value="UniProtKB-UniRule"/>
</dbReference>
<reference evidence="17" key="2">
    <citation type="submission" date="2025-08" db="UniProtKB">
        <authorList>
            <consortium name="RefSeq"/>
        </authorList>
    </citation>
    <scope>IDENTIFICATION</scope>
    <source>
        <tissue evidence="17">Leaf</tissue>
    </source>
</reference>
<keyword evidence="5 13" id="KW-0723">Serine/threonine-protein kinase</keyword>
<comment type="function">
    <text evidence="11">May be involved in plant defense signaling.</text>
</comment>
<dbReference type="InterPro" id="IPR011009">
    <property type="entry name" value="Kinase-like_dom_sf"/>
</dbReference>
<evidence type="ECO:0000256" key="6">
    <source>
        <dbReference type="ARBA" id="ARBA00022679"/>
    </source>
</evidence>
<proteinExistence type="inferred from homology"/>
<accession>A0A9R0JYX4</accession>
<dbReference type="CDD" id="cd14066">
    <property type="entry name" value="STKc_IRAK"/>
    <property type="match status" value="1"/>
</dbReference>
<name>A0A9R0JYX4_SPIOL</name>
<evidence type="ECO:0000256" key="9">
    <source>
        <dbReference type="ARBA" id="ARBA00022840"/>
    </source>
</evidence>
<sequence>MGNCWGSRADTTTTTPSTTGNITSGVISSTTSSSNISNKSQFSASSGGEDGHPNGQILPSPNLREFSFQELKTATRNFKGDTLLGEGGFGRVYKGLLENKHSSKSGSGWVVAIKKLNSESVQGFEEWQSEVNFLGRLSHPNLVKLLGYCWEDQELLLVYEFMQKGSLENHLFGRGSAVQPLPWDLRLKIIIGAARGLAFLHSSDDRVIYRDIKTSNILLDGSYRPKISDFGLAKLGPSESQSHVTTRVMGTYGYAAPEYVATGHLYVKSDVYGFGVVLVELLTALKALDRNRPVDKQTLVDWIKPHLSDKRKLKTVMDSRLEGKYPLKAAVATAELALSCLAQEPKARPSMQEVVDSLLKIQGMAYDKPRVSRRNSSGTAAVRPHGHRRQNGPRSISSQFSTI</sequence>
<evidence type="ECO:0000256" key="2">
    <source>
        <dbReference type="ARBA" id="ARBA00008684"/>
    </source>
</evidence>
<comment type="similarity">
    <text evidence="2">Belongs to the protein kinase superfamily. Ser/Thr protein kinase family.</text>
</comment>
<evidence type="ECO:0000259" key="15">
    <source>
        <dbReference type="PROSITE" id="PS50011"/>
    </source>
</evidence>
<evidence type="ECO:0000256" key="13">
    <source>
        <dbReference type="RuleBase" id="RU000304"/>
    </source>
</evidence>
<dbReference type="EC" id="2.7.11.1" evidence="3"/>
<dbReference type="SMART" id="SM00220">
    <property type="entry name" value="S_TKc"/>
    <property type="match status" value="1"/>
</dbReference>
<evidence type="ECO:0000313" key="16">
    <source>
        <dbReference type="Proteomes" id="UP000813463"/>
    </source>
</evidence>
<dbReference type="GeneID" id="110791087"/>
<dbReference type="Gene3D" id="1.10.510.10">
    <property type="entry name" value="Transferase(Phosphotransferase) domain 1"/>
    <property type="match status" value="1"/>
</dbReference>
<dbReference type="KEGG" id="soe:110791087"/>
<evidence type="ECO:0000256" key="10">
    <source>
        <dbReference type="ARBA" id="ARBA00023136"/>
    </source>
</evidence>
<evidence type="ECO:0000256" key="8">
    <source>
        <dbReference type="ARBA" id="ARBA00022777"/>
    </source>
</evidence>
<evidence type="ECO:0000256" key="7">
    <source>
        <dbReference type="ARBA" id="ARBA00022741"/>
    </source>
</evidence>
<dbReference type="PROSITE" id="PS50011">
    <property type="entry name" value="PROTEIN_KINASE_DOM"/>
    <property type="match status" value="1"/>
</dbReference>